<gene>
    <name evidence="12" type="ORF">SEMRO_206_G086630.1</name>
</gene>
<evidence type="ECO:0000256" key="2">
    <source>
        <dbReference type="ARBA" id="ARBA00006375"/>
    </source>
</evidence>
<feature type="repeat" description="Solcar" evidence="9">
    <location>
        <begin position="11"/>
        <end position="106"/>
    </location>
</feature>
<comment type="similarity">
    <text evidence="2 10">Belongs to the mitochondrial carrier (TC 2.A.29) family.</text>
</comment>
<evidence type="ECO:0000256" key="10">
    <source>
        <dbReference type="RuleBase" id="RU000488"/>
    </source>
</evidence>
<comment type="subcellular location">
    <subcellularLocation>
        <location evidence="1">Mitochondrion membrane</location>
        <topology evidence="1">Multi-pass membrane protein</topology>
    </subcellularLocation>
</comment>
<feature type="transmembrane region" description="Helical" evidence="11">
    <location>
        <begin position="128"/>
        <end position="149"/>
    </location>
</feature>
<keyword evidence="4 9" id="KW-0812">Transmembrane</keyword>
<evidence type="ECO:0000256" key="1">
    <source>
        <dbReference type="ARBA" id="ARBA00004225"/>
    </source>
</evidence>
<evidence type="ECO:0000256" key="8">
    <source>
        <dbReference type="ARBA" id="ARBA00023136"/>
    </source>
</evidence>
<dbReference type="OrthoDB" id="250329at2759"/>
<dbReference type="InterPro" id="IPR002067">
    <property type="entry name" value="MCP"/>
</dbReference>
<evidence type="ECO:0000313" key="13">
    <source>
        <dbReference type="Proteomes" id="UP001153069"/>
    </source>
</evidence>
<dbReference type="Proteomes" id="UP001153069">
    <property type="component" value="Unassembled WGS sequence"/>
</dbReference>
<dbReference type="InterPro" id="IPR023395">
    <property type="entry name" value="MCP_dom_sf"/>
</dbReference>
<evidence type="ECO:0000256" key="6">
    <source>
        <dbReference type="ARBA" id="ARBA00022989"/>
    </source>
</evidence>
<keyword evidence="6 11" id="KW-1133">Transmembrane helix</keyword>
<dbReference type="Gene3D" id="1.50.40.10">
    <property type="entry name" value="Mitochondrial carrier domain"/>
    <property type="match status" value="2"/>
</dbReference>
<keyword evidence="5" id="KW-0677">Repeat</keyword>
<evidence type="ECO:0000256" key="9">
    <source>
        <dbReference type="PROSITE-ProRule" id="PRU00282"/>
    </source>
</evidence>
<evidence type="ECO:0000256" key="5">
    <source>
        <dbReference type="ARBA" id="ARBA00022737"/>
    </source>
</evidence>
<dbReference type="InterPro" id="IPR018108">
    <property type="entry name" value="MCP_transmembrane"/>
</dbReference>
<feature type="repeat" description="Solcar" evidence="9">
    <location>
        <begin position="246"/>
        <end position="339"/>
    </location>
</feature>
<organism evidence="12 13">
    <name type="scientific">Seminavis robusta</name>
    <dbReference type="NCBI Taxonomy" id="568900"/>
    <lineage>
        <taxon>Eukaryota</taxon>
        <taxon>Sar</taxon>
        <taxon>Stramenopiles</taxon>
        <taxon>Ochrophyta</taxon>
        <taxon>Bacillariophyta</taxon>
        <taxon>Bacillariophyceae</taxon>
        <taxon>Bacillariophycidae</taxon>
        <taxon>Naviculales</taxon>
        <taxon>Naviculaceae</taxon>
        <taxon>Seminavis</taxon>
    </lineage>
</organism>
<dbReference type="AlphaFoldDB" id="A0A9N8DLE5"/>
<evidence type="ECO:0000256" key="11">
    <source>
        <dbReference type="SAM" id="Phobius"/>
    </source>
</evidence>
<sequence length="349" mass="37886">MSGSNNNDGYHGMISNTLGSAVAGIVSRTFTHPIDTAKSRLQAQYSVTSASSSSVTPQYRGTVDVLQKTFRTEGIRGLYRGFGAILVGGTPGTVTYLCTYEFAKDSLSSAMKGQDDSSYNNNDQGGDFLIHFSAGMIAETIACIIYVPVDVIKERLQVQHAASSSNNSASSNYQGSYDALKKIAKTEGLSGIYKGYAATLASFGPFSALYFMFYERFKSETRFYLFDPQRIQPKTTIDKKEIPFPWLVLCSSSAGGLASWLTSPLDMAKLRLQVQRGENAVASSSSSSLVSYRGVVDCLQTVYRQGGMRGLFRGAGARVCFYAPATTITMSCYETCRSFVAKLLVAEDR</sequence>
<feature type="repeat" description="Solcar" evidence="9">
    <location>
        <begin position="126"/>
        <end position="220"/>
    </location>
</feature>
<name>A0A9N8DLE5_9STRA</name>
<dbReference type="PANTHER" id="PTHR45758">
    <property type="entry name" value="MITOFERRIN-1-RELATED"/>
    <property type="match status" value="1"/>
</dbReference>
<evidence type="ECO:0000256" key="7">
    <source>
        <dbReference type="ARBA" id="ARBA00023128"/>
    </source>
</evidence>
<evidence type="ECO:0000256" key="4">
    <source>
        <dbReference type="ARBA" id="ARBA00022692"/>
    </source>
</evidence>
<dbReference type="PANTHER" id="PTHR45758:SF19">
    <property type="entry name" value="CARRIER PROTEIN, PUTATIVE-RELATED"/>
    <property type="match status" value="1"/>
</dbReference>
<dbReference type="SUPFAM" id="SSF103506">
    <property type="entry name" value="Mitochondrial carrier"/>
    <property type="match status" value="1"/>
</dbReference>
<evidence type="ECO:0000256" key="3">
    <source>
        <dbReference type="ARBA" id="ARBA00022448"/>
    </source>
</evidence>
<keyword evidence="13" id="KW-1185">Reference proteome</keyword>
<keyword evidence="3 10" id="KW-0813">Transport</keyword>
<dbReference type="PRINTS" id="PR00926">
    <property type="entry name" value="MITOCARRIER"/>
</dbReference>
<protein>
    <submittedName>
        <fullName evidence="12">Mitochondrial aspartate-glutamate transporter AGC1</fullName>
    </submittedName>
</protein>
<accession>A0A9N8DLE5</accession>
<feature type="transmembrane region" description="Helical" evidence="11">
    <location>
        <begin position="191"/>
        <end position="213"/>
    </location>
</feature>
<evidence type="ECO:0000313" key="12">
    <source>
        <dbReference type="EMBL" id="CAB9504729.1"/>
    </source>
</evidence>
<dbReference type="EMBL" id="CAICTM010000205">
    <property type="protein sequence ID" value="CAB9504729.1"/>
    <property type="molecule type" value="Genomic_DNA"/>
</dbReference>
<keyword evidence="8 9" id="KW-0472">Membrane</keyword>
<reference evidence="12" key="1">
    <citation type="submission" date="2020-06" db="EMBL/GenBank/DDBJ databases">
        <authorList>
            <consortium name="Plant Systems Biology data submission"/>
        </authorList>
    </citation>
    <scope>NUCLEOTIDE SEQUENCE</scope>
    <source>
        <strain evidence="12">D6</strain>
    </source>
</reference>
<dbReference type="GO" id="GO:0031966">
    <property type="term" value="C:mitochondrial membrane"/>
    <property type="evidence" value="ECO:0007669"/>
    <property type="project" value="UniProtKB-SubCell"/>
</dbReference>
<dbReference type="PROSITE" id="PS50920">
    <property type="entry name" value="SOLCAR"/>
    <property type="match status" value="3"/>
</dbReference>
<dbReference type="Pfam" id="PF00153">
    <property type="entry name" value="Mito_carr"/>
    <property type="match status" value="3"/>
</dbReference>
<dbReference type="GO" id="GO:0048250">
    <property type="term" value="P:iron import into the mitochondrion"/>
    <property type="evidence" value="ECO:0007669"/>
    <property type="project" value="TreeGrafter"/>
</dbReference>
<comment type="caution">
    <text evidence="12">The sequence shown here is derived from an EMBL/GenBank/DDBJ whole genome shotgun (WGS) entry which is preliminary data.</text>
</comment>
<dbReference type="GO" id="GO:0015093">
    <property type="term" value="F:ferrous iron transmembrane transporter activity"/>
    <property type="evidence" value="ECO:0007669"/>
    <property type="project" value="TreeGrafter"/>
</dbReference>
<proteinExistence type="inferred from homology"/>
<keyword evidence="7" id="KW-0496">Mitochondrion</keyword>